<dbReference type="Pfam" id="PF12799">
    <property type="entry name" value="LRR_4"/>
    <property type="match status" value="1"/>
</dbReference>
<dbReference type="SUPFAM" id="SSF52058">
    <property type="entry name" value="L domain-like"/>
    <property type="match status" value="1"/>
</dbReference>
<proteinExistence type="predicted"/>
<accession>A0ABQ6N9P2</accession>
<dbReference type="InterPro" id="IPR025875">
    <property type="entry name" value="Leu-rich_rpt_4"/>
</dbReference>
<dbReference type="InterPro" id="IPR001611">
    <property type="entry name" value="Leu-rich_rpt"/>
</dbReference>
<protein>
    <submittedName>
        <fullName evidence="3">Uncharacterized protein</fullName>
    </submittedName>
</protein>
<dbReference type="EMBL" id="BRYB01002359">
    <property type="protein sequence ID" value="GMI43699.1"/>
    <property type="molecule type" value="Genomic_DNA"/>
</dbReference>
<name>A0ABQ6N9P2_9STRA</name>
<keyword evidence="1" id="KW-0433">Leucine-rich repeat</keyword>
<evidence type="ECO:0000256" key="1">
    <source>
        <dbReference type="ARBA" id="ARBA00022614"/>
    </source>
</evidence>
<sequence>MITRLDLSDNNLTELPPEIQQMVNLESLWLNGNPLKSIPSELQHCRKLKVLDLRDTKVEVIPREIGRLKNLFKVDLRGTPLCAELKDFSGSTSELLGYLEVKDKRTNIAIQMEDALLSSKYLETADMTEGMIVVKALVKAVCSQFPDMDELKNCARNGDRLFPQRYASPVELRRIFSQEGREGPGVRRRRWMEIAERVAKKEAVKVRSSYVTLQRENEMVKLSADMELKISAIYYDNHDPTDIEGWLRSIYACYTPENYKNEGREDCPDLEDIRFIIQFATRIFPPDSSDITGPLIRSNMLALQQKLTDDREKCIKGIISAISAIYSDREPPLVHALAREVGKKFERDRFATDKELEDLKKVSADAQLLFPAEFSAADAAAIKKLFRQREMAEKAQTGR</sequence>
<dbReference type="PANTHER" id="PTHR48051:SF46">
    <property type="entry name" value="LEUCINE RICH REPEAT-CONTAINING DOMAIN PROTEIN"/>
    <property type="match status" value="1"/>
</dbReference>
<dbReference type="InterPro" id="IPR003591">
    <property type="entry name" value="Leu-rich_rpt_typical-subtyp"/>
</dbReference>
<keyword evidence="2" id="KW-0677">Repeat</keyword>
<dbReference type="InterPro" id="IPR032675">
    <property type="entry name" value="LRR_dom_sf"/>
</dbReference>
<evidence type="ECO:0000313" key="4">
    <source>
        <dbReference type="Proteomes" id="UP001165060"/>
    </source>
</evidence>
<comment type="caution">
    <text evidence="3">The sequence shown here is derived from an EMBL/GenBank/DDBJ whole genome shotgun (WGS) entry which is preliminary data.</text>
</comment>
<organism evidence="3 4">
    <name type="scientific">Tetraparma gracilis</name>
    <dbReference type="NCBI Taxonomy" id="2962635"/>
    <lineage>
        <taxon>Eukaryota</taxon>
        <taxon>Sar</taxon>
        <taxon>Stramenopiles</taxon>
        <taxon>Ochrophyta</taxon>
        <taxon>Bolidophyceae</taxon>
        <taxon>Parmales</taxon>
        <taxon>Triparmaceae</taxon>
        <taxon>Tetraparma</taxon>
    </lineage>
</organism>
<dbReference type="PROSITE" id="PS51450">
    <property type="entry name" value="LRR"/>
    <property type="match status" value="1"/>
</dbReference>
<keyword evidence="4" id="KW-1185">Reference proteome</keyword>
<evidence type="ECO:0000313" key="3">
    <source>
        <dbReference type="EMBL" id="GMI43699.1"/>
    </source>
</evidence>
<reference evidence="3 4" key="1">
    <citation type="journal article" date="2023" name="Commun. Biol.">
        <title>Genome analysis of Parmales, the sister group of diatoms, reveals the evolutionary specialization of diatoms from phago-mixotrophs to photoautotrophs.</title>
        <authorList>
            <person name="Ban H."/>
            <person name="Sato S."/>
            <person name="Yoshikawa S."/>
            <person name="Yamada K."/>
            <person name="Nakamura Y."/>
            <person name="Ichinomiya M."/>
            <person name="Sato N."/>
            <person name="Blanc-Mathieu R."/>
            <person name="Endo H."/>
            <person name="Kuwata A."/>
            <person name="Ogata H."/>
        </authorList>
    </citation>
    <scope>NUCLEOTIDE SEQUENCE [LARGE SCALE GENOMIC DNA]</scope>
</reference>
<dbReference type="Proteomes" id="UP001165060">
    <property type="component" value="Unassembled WGS sequence"/>
</dbReference>
<gene>
    <name evidence="3" type="ORF">TeGR_g2456</name>
</gene>
<dbReference type="Gene3D" id="3.80.10.10">
    <property type="entry name" value="Ribonuclease Inhibitor"/>
    <property type="match status" value="1"/>
</dbReference>
<dbReference type="SMART" id="SM00369">
    <property type="entry name" value="LRR_TYP"/>
    <property type="match status" value="3"/>
</dbReference>
<dbReference type="InterPro" id="IPR050216">
    <property type="entry name" value="LRR_domain-containing"/>
</dbReference>
<dbReference type="PANTHER" id="PTHR48051">
    <property type="match status" value="1"/>
</dbReference>
<evidence type="ECO:0000256" key="2">
    <source>
        <dbReference type="ARBA" id="ARBA00022737"/>
    </source>
</evidence>